<proteinExistence type="predicted"/>
<sequence>TVSSSREHCSHRSRKWAQPPPVEPSLGYSLLSPPTAGAAIKQNHSSSGRSGERPFCRRRGTTCYLFSTAPLE</sequence>
<gene>
    <name evidence="1" type="ORF">KUCAC02_000751</name>
</gene>
<comment type="caution">
    <text evidence="1">The sequence shown here is derived from an EMBL/GenBank/DDBJ whole genome shotgun (WGS) entry which is preliminary data.</text>
</comment>
<protein>
    <submittedName>
        <fullName evidence="1">Uncharacterized protein</fullName>
    </submittedName>
</protein>
<evidence type="ECO:0000313" key="1">
    <source>
        <dbReference type="EMBL" id="KAI4808703.1"/>
    </source>
</evidence>
<organism evidence="1 2">
    <name type="scientific">Chaenocephalus aceratus</name>
    <name type="common">Blackfin icefish</name>
    <name type="synonym">Chaenichthys aceratus</name>
    <dbReference type="NCBI Taxonomy" id="36190"/>
    <lineage>
        <taxon>Eukaryota</taxon>
        <taxon>Metazoa</taxon>
        <taxon>Chordata</taxon>
        <taxon>Craniata</taxon>
        <taxon>Vertebrata</taxon>
        <taxon>Euteleostomi</taxon>
        <taxon>Actinopterygii</taxon>
        <taxon>Neopterygii</taxon>
        <taxon>Teleostei</taxon>
        <taxon>Neoteleostei</taxon>
        <taxon>Acanthomorphata</taxon>
        <taxon>Eupercaria</taxon>
        <taxon>Perciformes</taxon>
        <taxon>Notothenioidei</taxon>
        <taxon>Channichthyidae</taxon>
        <taxon>Chaenocephalus</taxon>
    </lineage>
</organism>
<accession>A0ACB9W6H8</accession>
<feature type="non-terminal residue" evidence="1">
    <location>
        <position position="72"/>
    </location>
</feature>
<name>A0ACB9W6H8_CHAAC</name>
<dbReference type="Proteomes" id="UP001057452">
    <property type="component" value="Chromosome 18"/>
</dbReference>
<evidence type="ECO:0000313" key="2">
    <source>
        <dbReference type="Proteomes" id="UP001057452"/>
    </source>
</evidence>
<keyword evidence="2" id="KW-1185">Reference proteome</keyword>
<feature type="non-terminal residue" evidence="1">
    <location>
        <position position="1"/>
    </location>
</feature>
<dbReference type="EMBL" id="CM043802">
    <property type="protein sequence ID" value="KAI4808703.1"/>
    <property type="molecule type" value="Genomic_DNA"/>
</dbReference>
<reference evidence="1" key="1">
    <citation type="submission" date="2022-05" db="EMBL/GenBank/DDBJ databases">
        <title>Chromosome-level genome of Chaenocephalus aceratus.</title>
        <authorList>
            <person name="Park H."/>
        </authorList>
    </citation>
    <scope>NUCLEOTIDE SEQUENCE</scope>
    <source>
        <strain evidence="1">KU_202001</strain>
    </source>
</reference>